<evidence type="ECO:0000256" key="3">
    <source>
        <dbReference type="ARBA" id="ARBA00023163"/>
    </source>
</evidence>
<dbReference type="InterPro" id="IPR000524">
    <property type="entry name" value="Tscrpt_reg_HTH_GntR"/>
</dbReference>
<dbReference type="PANTHER" id="PTHR43537:SF24">
    <property type="entry name" value="GLUCONATE OPERON TRANSCRIPTIONAL REPRESSOR"/>
    <property type="match status" value="1"/>
</dbReference>
<name>X0RZB1_9ZZZZ</name>
<dbReference type="Gene3D" id="1.20.120.530">
    <property type="entry name" value="GntR ligand-binding domain-like"/>
    <property type="match status" value="1"/>
</dbReference>
<protein>
    <recommendedName>
        <fullName evidence="4">HTH gntR-type domain-containing protein</fullName>
    </recommendedName>
</protein>
<dbReference type="InterPro" id="IPR011711">
    <property type="entry name" value="GntR_C"/>
</dbReference>
<comment type="caution">
    <text evidence="5">The sequence shown here is derived from an EMBL/GenBank/DDBJ whole genome shotgun (WGS) entry which is preliminary data.</text>
</comment>
<organism evidence="5">
    <name type="scientific">marine sediment metagenome</name>
    <dbReference type="NCBI Taxonomy" id="412755"/>
    <lineage>
        <taxon>unclassified sequences</taxon>
        <taxon>metagenomes</taxon>
        <taxon>ecological metagenomes</taxon>
    </lineage>
</organism>
<proteinExistence type="predicted"/>
<dbReference type="SUPFAM" id="SSF48008">
    <property type="entry name" value="GntR ligand-binding domain-like"/>
    <property type="match status" value="1"/>
</dbReference>
<dbReference type="GO" id="GO:0003677">
    <property type="term" value="F:DNA binding"/>
    <property type="evidence" value="ECO:0007669"/>
    <property type="project" value="UniProtKB-KW"/>
</dbReference>
<keyword evidence="3" id="KW-0804">Transcription</keyword>
<gene>
    <name evidence="5" type="ORF">S01H1_07449</name>
</gene>
<evidence type="ECO:0000259" key="4">
    <source>
        <dbReference type="PROSITE" id="PS50949"/>
    </source>
</evidence>
<dbReference type="GO" id="GO:0003700">
    <property type="term" value="F:DNA-binding transcription factor activity"/>
    <property type="evidence" value="ECO:0007669"/>
    <property type="project" value="InterPro"/>
</dbReference>
<dbReference type="Gene3D" id="1.10.10.10">
    <property type="entry name" value="Winged helix-like DNA-binding domain superfamily/Winged helix DNA-binding domain"/>
    <property type="match status" value="1"/>
</dbReference>
<dbReference type="InterPro" id="IPR036388">
    <property type="entry name" value="WH-like_DNA-bd_sf"/>
</dbReference>
<dbReference type="Pfam" id="PF07729">
    <property type="entry name" value="FCD"/>
    <property type="match status" value="1"/>
</dbReference>
<dbReference type="PROSITE" id="PS50949">
    <property type="entry name" value="HTH_GNTR"/>
    <property type="match status" value="1"/>
</dbReference>
<sequence length="220" mass="25661">MYQVKHLDLSEKVYYALKNMILNDELKSGEKLNQKKLAQKLGVSRTPLLSAFSKLEREMLVEIIPRRGAFVKKLNYQEFLELYDIRARLEPLGAFEAAKHATAYEIERLSKILDDFKKNILQYSSKNISKIDYNFHMAIMKMSKNDLLFKMISSYNIIILSNLEGLLKDSRQSLEEHIKIFDAIKEHNVDLAEKMMFAHLIDSKGRIKGKFLKDTKIRKG</sequence>
<dbReference type="InterPro" id="IPR008920">
    <property type="entry name" value="TF_FadR/GntR_C"/>
</dbReference>
<evidence type="ECO:0000256" key="1">
    <source>
        <dbReference type="ARBA" id="ARBA00023015"/>
    </source>
</evidence>
<evidence type="ECO:0000313" key="5">
    <source>
        <dbReference type="EMBL" id="GAF69052.1"/>
    </source>
</evidence>
<dbReference type="SMART" id="SM00895">
    <property type="entry name" value="FCD"/>
    <property type="match status" value="1"/>
</dbReference>
<dbReference type="InterPro" id="IPR036390">
    <property type="entry name" value="WH_DNA-bd_sf"/>
</dbReference>
<dbReference type="CDD" id="cd07377">
    <property type="entry name" value="WHTH_GntR"/>
    <property type="match status" value="1"/>
</dbReference>
<reference evidence="5" key="1">
    <citation type="journal article" date="2014" name="Front. Microbiol.">
        <title>High frequency of phylogenetically diverse reductive dehalogenase-homologous genes in deep subseafloor sedimentary metagenomes.</title>
        <authorList>
            <person name="Kawai M."/>
            <person name="Futagami T."/>
            <person name="Toyoda A."/>
            <person name="Takaki Y."/>
            <person name="Nishi S."/>
            <person name="Hori S."/>
            <person name="Arai W."/>
            <person name="Tsubouchi T."/>
            <person name="Morono Y."/>
            <person name="Uchiyama I."/>
            <person name="Ito T."/>
            <person name="Fujiyama A."/>
            <person name="Inagaki F."/>
            <person name="Takami H."/>
        </authorList>
    </citation>
    <scope>NUCLEOTIDE SEQUENCE</scope>
    <source>
        <strain evidence="5">Expedition CK06-06</strain>
    </source>
</reference>
<dbReference type="EMBL" id="BARS01003842">
    <property type="protein sequence ID" value="GAF69052.1"/>
    <property type="molecule type" value="Genomic_DNA"/>
</dbReference>
<evidence type="ECO:0000256" key="2">
    <source>
        <dbReference type="ARBA" id="ARBA00023125"/>
    </source>
</evidence>
<accession>X0RZB1</accession>
<dbReference type="SMART" id="SM00345">
    <property type="entry name" value="HTH_GNTR"/>
    <property type="match status" value="1"/>
</dbReference>
<dbReference type="Pfam" id="PF00392">
    <property type="entry name" value="GntR"/>
    <property type="match status" value="1"/>
</dbReference>
<keyword evidence="1" id="KW-0805">Transcription regulation</keyword>
<keyword evidence="2" id="KW-0238">DNA-binding</keyword>
<dbReference type="PANTHER" id="PTHR43537">
    <property type="entry name" value="TRANSCRIPTIONAL REGULATOR, GNTR FAMILY"/>
    <property type="match status" value="1"/>
</dbReference>
<dbReference type="SUPFAM" id="SSF46785">
    <property type="entry name" value="Winged helix' DNA-binding domain"/>
    <property type="match status" value="1"/>
</dbReference>
<feature type="domain" description="HTH gntR-type" evidence="4">
    <location>
        <begin position="7"/>
        <end position="74"/>
    </location>
</feature>
<dbReference type="AlphaFoldDB" id="X0RZB1"/>